<proteinExistence type="predicted"/>
<dbReference type="Proteomes" id="UP000289152">
    <property type="component" value="Unassembled WGS sequence"/>
</dbReference>
<protein>
    <submittedName>
        <fullName evidence="2">Uncharacterized protein</fullName>
    </submittedName>
</protein>
<evidence type="ECO:0000313" key="3">
    <source>
        <dbReference type="Proteomes" id="UP000289152"/>
    </source>
</evidence>
<dbReference type="EMBL" id="SDIL01000092">
    <property type="protein sequence ID" value="RXK36579.1"/>
    <property type="molecule type" value="Genomic_DNA"/>
</dbReference>
<dbReference type="VEuPathDB" id="FungiDB:TREMEDRAFT_60401"/>
<evidence type="ECO:0000313" key="2">
    <source>
        <dbReference type="EMBL" id="RXK36579.1"/>
    </source>
</evidence>
<name>A0A4Q1BCL3_TREME</name>
<feature type="compositionally biased region" description="Low complexity" evidence="1">
    <location>
        <begin position="29"/>
        <end position="38"/>
    </location>
</feature>
<feature type="region of interest" description="Disordered" evidence="1">
    <location>
        <begin position="1"/>
        <end position="52"/>
    </location>
</feature>
<keyword evidence="3" id="KW-1185">Reference proteome</keyword>
<gene>
    <name evidence="2" type="ORF">M231_06120</name>
</gene>
<feature type="compositionally biased region" description="Low complexity" evidence="1">
    <location>
        <begin position="1"/>
        <end position="16"/>
    </location>
</feature>
<dbReference type="InParanoid" id="A0A4Q1BCL3"/>
<dbReference type="AlphaFoldDB" id="A0A4Q1BCL3"/>
<reference evidence="2 3" key="1">
    <citation type="submission" date="2016-06" db="EMBL/GenBank/DDBJ databases">
        <title>Evolution of pathogenesis and genome organization in the Tremellales.</title>
        <authorList>
            <person name="Cuomo C."/>
            <person name="Litvintseva A."/>
            <person name="Heitman J."/>
            <person name="Chen Y."/>
            <person name="Sun S."/>
            <person name="Springer D."/>
            <person name="Dromer F."/>
            <person name="Young S."/>
            <person name="Zeng Q."/>
            <person name="Chapman S."/>
            <person name="Gujja S."/>
            <person name="Saif S."/>
            <person name="Birren B."/>
        </authorList>
    </citation>
    <scope>NUCLEOTIDE SEQUENCE [LARGE SCALE GENOMIC DNA]</scope>
    <source>
        <strain evidence="2 3">ATCC 28783</strain>
    </source>
</reference>
<accession>A0A4Q1BCL3</accession>
<evidence type="ECO:0000256" key="1">
    <source>
        <dbReference type="SAM" id="MobiDB-lite"/>
    </source>
</evidence>
<sequence>MPKSSSQRTQTRRTSSNPRGSGRKRKTISKLPSSTKTTKPPPSGPCSYNHKTRWPDRLPHRWHPDASRWVTCEAHGDHMACFPCSTDPDVTKWCPLTTPEWRDSFTPEQKALGGDYVHSMEQGVSVQDSENSEIDSNAMSRAVALTSTTGNSQSSLGCIDNTELEQGFIGTNEINNSFDLNQVLVDNPSFLDQISMDRWSNLPQMGEEIIPPQPQFFTLEDGTIQ</sequence>
<organism evidence="2 3">
    <name type="scientific">Tremella mesenterica</name>
    <name type="common">Jelly fungus</name>
    <dbReference type="NCBI Taxonomy" id="5217"/>
    <lineage>
        <taxon>Eukaryota</taxon>
        <taxon>Fungi</taxon>
        <taxon>Dikarya</taxon>
        <taxon>Basidiomycota</taxon>
        <taxon>Agaricomycotina</taxon>
        <taxon>Tremellomycetes</taxon>
        <taxon>Tremellales</taxon>
        <taxon>Tremellaceae</taxon>
        <taxon>Tremella</taxon>
    </lineage>
</organism>
<comment type="caution">
    <text evidence="2">The sequence shown here is derived from an EMBL/GenBank/DDBJ whole genome shotgun (WGS) entry which is preliminary data.</text>
</comment>